<organism evidence="12 13">
    <name type="scientific">Candidatus Roizmanbacteria bacterium CG22_combo_CG10-13_8_21_14_all_34_12</name>
    <dbReference type="NCBI Taxonomy" id="1974860"/>
    <lineage>
        <taxon>Bacteria</taxon>
        <taxon>Candidatus Roizmaniibacteriota</taxon>
    </lineage>
</organism>
<evidence type="ECO:0000256" key="6">
    <source>
        <dbReference type="ARBA" id="ARBA00022917"/>
    </source>
</evidence>
<keyword evidence="4 10" id="KW-0547">Nucleotide-binding</keyword>
<sequence>MTTKKNMADYNVIIGMEIHAELKTLSKMFCGCKNDPFHAEKPNIYTCPVCLGLPGALPVANKKAIEWTVKLGLALGCKINLFSKFDRKHYFYPDLPKGYQISQYDLPFCYDGKVKTSFGPVGITRVHLEEDTGKLIHQKINGRDVSLIDFNRSSVPLVEIVSEPEIYSSAQAKEYSKKLRQIIRYLDISDCDMEKGGMRLEANISLQDQRSKIKDQKLELPNYKVELKNINSFRYLERGIEYEIERQTEILNEGKTPVQETRGFNAEKNMTFTQRIKEGAADYRYFPDPDLPPIRFNEKWMGEIKSSEPELIDLVFTRWEKDYKVDRKITELLFETAAESKKLDEIFINLTKQKLSVDKFVNAVANKKLMIDLFVNNIEEIVNTFKKSVAVDEITDEQLRVFIDKVLLVNQKAVADFKSGKTNVMNFLAGMVMREAKKKVEFGRLSKLITEILKS</sequence>
<evidence type="ECO:0000256" key="9">
    <source>
        <dbReference type="ARBA" id="ARBA00047913"/>
    </source>
</evidence>
<dbReference type="SUPFAM" id="SSF55931">
    <property type="entry name" value="Glutamine synthetase/guanido kinase"/>
    <property type="match status" value="1"/>
</dbReference>
<dbReference type="InterPro" id="IPR017959">
    <property type="entry name" value="Asn/Gln-tRNA_amidoTrfase_suB/E"/>
</dbReference>
<dbReference type="Pfam" id="PF02637">
    <property type="entry name" value="GatB_Yqey"/>
    <property type="match status" value="1"/>
</dbReference>
<proteinExistence type="inferred from homology"/>
<dbReference type="GO" id="GO:0005524">
    <property type="term" value="F:ATP binding"/>
    <property type="evidence" value="ECO:0007669"/>
    <property type="project" value="UniProtKB-KW"/>
</dbReference>
<name>A0A2H0C1X6_9BACT</name>
<dbReference type="EC" id="6.3.5.-" evidence="10"/>
<keyword evidence="3 10" id="KW-0436">Ligase</keyword>
<dbReference type="GO" id="GO:0006412">
    <property type="term" value="P:translation"/>
    <property type="evidence" value="ECO:0007669"/>
    <property type="project" value="UniProtKB-UniRule"/>
</dbReference>
<comment type="subunit">
    <text evidence="2 10">Heterotrimer of A, B and C subunits.</text>
</comment>
<comment type="catalytic activity">
    <reaction evidence="9 10">
        <text>L-glutamyl-tRNA(Gln) + L-glutamine + ATP + H2O = L-glutaminyl-tRNA(Gln) + L-glutamate + ADP + phosphate + H(+)</text>
        <dbReference type="Rhea" id="RHEA:17521"/>
        <dbReference type="Rhea" id="RHEA-COMP:9681"/>
        <dbReference type="Rhea" id="RHEA-COMP:9684"/>
        <dbReference type="ChEBI" id="CHEBI:15377"/>
        <dbReference type="ChEBI" id="CHEBI:15378"/>
        <dbReference type="ChEBI" id="CHEBI:29985"/>
        <dbReference type="ChEBI" id="CHEBI:30616"/>
        <dbReference type="ChEBI" id="CHEBI:43474"/>
        <dbReference type="ChEBI" id="CHEBI:58359"/>
        <dbReference type="ChEBI" id="CHEBI:78520"/>
        <dbReference type="ChEBI" id="CHEBI:78521"/>
        <dbReference type="ChEBI" id="CHEBI:456216"/>
    </reaction>
</comment>
<dbReference type="PANTHER" id="PTHR11659">
    <property type="entry name" value="GLUTAMYL-TRNA GLN AMIDOTRANSFERASE SUBUNIT B MITOCHONDRIAL AND PROKARYOTIC PET112-RELATED"/>
    <property type="match status" value="1"/>
</dbReference>
<dbReference type="SUPFAM" id="SSF89095">
    <property type="entry name" value="GatB/YqeY motif"/>
    <property type="match status" value="1"/>
</dbReference>
<evidence type="ECO:0000256" key="7">
    <source>
        <dbReference type="ARBA" id="ARBA00024799"/>
    </source>
</evidence>
<reference evidence="12 13" key="1">
    <citation type="submission" date="2017-09" db="EMBL/GenBank/DDBJ databases">
        <title>Depth-based differentiation of microbial function through sediment-hosted aquifers and enrichment of novel symbionts in the deep terrestrial subsurface.</title>
        <authorList>
            <person name="Probst A.J."/>
            <person name="Ladd B."/>
            <person name="Jarett J.K."/>
            <person name="Geller-Mcgrath D.E."/>
            <person name="Sieber C.M."/>
            <person name="Emerson J.B."/>
            <person name="Anantharaman K."/>
            <person name="Thomas B.C."/>
            <person name="Malmstrom R."/>
            <person name="Stieglmeier M."/>
            <person name="Klingl A."/>
            <person name="Woyke T."/>
            <person name="Ryan C.M."/>
            <person name="Banfield J.F."/>
        </authorList>
    </citation>
    <scope>NUCLEOTIDE SEQUENCE [LARGE SCALE GENOMIC DNA]</scope>
    <source>
        <strain evidence="12">CG22_combo_CG10-13_8_21_14_all_34_12</strain>
    </source>
</reference>
<evidence type="ECO:0000256" key="1">
    <source>
        <dbReference type="ARBA" id="ARBA00005306"/>
    </source>
</evidence>
<dbReference type="InterPro" id="IPR017958">
    <property type="entry name" value="Gln-tRNA_amidoTrfase_suB_CS"/>
</dbReference>
<keyword evidence="6 10" id="KW-0648">Protein biosynthesis</keyword>
<dbReference type="SMART" id="SM00845">
    <property type="entry name" value="GatB_Yqey"/>
    <property type="match status" value="1"/>
</dbReference>
<dbReference type="EMBL" id="PCTC01000012">
    <property type="protein sequence ID" value="PIP63801.1"/>
    <property type="molecule type" value="Genomic_DNA"/>
</dbReference>
<evidence type="ECO:0000256" key="8">
    <source>
        <dbReference type="ARBA" id="ARBA00047380"/>
    </source>
</evidence>
<feature type="domain" description="Asn/Gln amidotransferase" evidence="11">
    <location>
        <begin position="332"/>
        <end position="453"/>
    </location>
</feature>
<evidence type="ECO:0000313" key="12">
    <source>
        <dbReference type="EMBL" id="PIP63801.1"/>
    </source>
</evidence>
<comment type="function">
    <text evidence="7 10">Allows the formation of correctly charged Asn-tRNA(Asn) or Gln-tRNA(Gln) through the transamidation of misacylated Asp-tRNA(Asn) or Glu-tRNA(Gln) in organisms which lack either or both of asparaginyl-tRNA or glutaminyl-tRNA synthetases. The reaction takes place in the presence of glutamine and ATP through an activated phospho-Asp-tRNA(Asn) or phospho-Glu-tRNA(Gln).</text>
</comment>
<evidence type="ECO:0000256" key="2">
    <source>
        <dbReference type="ARBA" id="ARBA00011123"/>
    </source>
</evidence>
<keyword evidence="12" id="KW-0808">Transferase</keyword>
<dbReference type="InterPro" id="IPR023168">
    <property type="entry name" value="GatB_Yqey_C_2"/>
</dbReference>
<dbReference type="PROSITE" id="PS01234">
    <property type="entry name" value="GATB"/>
    <property type="match status" value="1"/>
</dbReference>
<dbReference type="AlphaFoldDB" id="A0A2H0C1X6"/>
<dbReference type="Proteomes" id="UP000229699">
    <property type="component" value="Unassembled WGS sequence"/>
</dbReference>
<evidence type="ECO:0000313" key="13">
    <source>
        <dbReference type="Proteomes" id="UP000229699"/>
    </source>
</evidence>
<dbReference type="NCBIfam" id="TIGR00133">
    <property type="entry name" value="gatB"/>
    <property type="match status" value="1"/>
</dbReference>
<dbReference type="InterPro" id="IPR018027">
    <property type="entry name" value="Asn/Gln_amidotransferase"/>
</dbReference>
<dbReference type="InterPro" id="IPR004413">
    <property type="entry name" value="GatB"/>
</dbReference>
<dbReference type="GO" id="GO:0016740">
    <property type="term" value="F:transferase activity"/>
    <property type="evidence" value="ECO:0007669"/>
    <property type="project" value="UniProtKB-KW"/>
</dbReference>
<comment type="caution">
    <text evidence="12">The sequence shown here is derived from an EMBL/GenBank/DDBJ whole genome shotgun (WGS) entry which is preliminary data.</text>
</comment>
<dbReference type="Pfam" id="PF02934">
    <property type="entry name" value="GatB_N"/>
    <property type="match status" value="1"/>
</dbReference>
<dbReference type="GO" id="GO:0050566">
    <property type="term" value="F:asparaginyl-tRNA synthase (glutamine-hydrolyzing) activity"/>
    <property type="evidence" value="ECO:0007669"/>
    <property type="project" value="RHEA"/>
</dbReference>
<dbReference type="InterPro" id="IPR014746">
    <property type="entry name" value="Gln_synth/guanido_kin_cat_dom"/>
</dbReference>
<keyword evidence="5 10" id="KW-0067">ATP-binding</keyword>
<evidence type="ECO:0000256" key="3">
    <source>
        <dbReference type="ARBA" id="ARBA00022598"/>
    </source>
</evidence>
<dbReference type="Gene3D" id="1.10.10.410">
    <property type="match status" value="1"/>
</dbReference>
<dbReference type="GO" id="GO:0050567">
    <property type="term" value="F:glutaminyl-tRNA synthase (glutamine-hydrolyzing) activity"/>
    <property type="evidence" value="ECO:0007669"/>
    <property type="project" value="UniProtKB-UniRule"/>
</dbReference>
<dbReference type="InterPro" id="IPR006075">
    <property type="entry name" value="Asn/Gln-tRNA_Trfase_suB/E_cat"/>
</dbReference>
<evidence type="ECO:0000256" key="10">
    <source>
        <dbReference type="HAMAP-Rule" id="MF_00121"/>
    </source>
</evidence>
<dbReference type="NCBIfam" id="NF004012">
    <property type="entry name" value="PRK05477.1-2"/>
    <property type="match status" value="1"/>
</dbReference>
<comment type="catalytic activity">
    <reaction evidence="8 10">
        <text>L-aspartyl-tRNA(Asn) + L-glutamine + ATP + H2O = L-asparaginyl-tRNA(Asn) + L-glutamate + ADP + phosphate + 2 H(+)</text>
        <dbReference type="Rhea" id="RHEA:14513"/>
        <dbReference type="Rhea" id="RHEA-COMP:9674"/>
        <dbReference type="Rhea" id="RHEA-COMP:9677"/>
        <dbReference type="ChEBI" id="CHEBI:15377"/>
        <dbReference type="ChEBI" id="CHEBI:15378"/>
        <dbReference type="ChEBI" id="CHEBI:29985"/>
        <dbReference type="ChEBI" id="CHEBI:30616"/>
        <dbReference type="ChEBI" id="CHEBI:43474"/>
        <dbReference type="ChEBI" id="CHEBI:58359"/>
        <dbReference type="ChEBI" id="CHEBI:78515"/>
        <dbReference type="ChEBI" id="CHEBI:78516"/>
        <dbReference type="ChEBI" id="CHEBI:456216"/>
    </reaction>
</comment>
<evidence type="ECO:0000256" key="5">
    <source>
        <dbReference type="ARBA" id="ARBA00022840"/>
    </source>
</evidence>
<evidence type="ECO:0000256" key="4">
    <source>
        <dbReference type="ARBA" id="ARBA00022741"/>
    </source>
</evidence>
<evidence type="ECO:0000259" key="11">
    <source>
        <dbReference type="SMART" id="SM00845"/>
    </source>
</evidence>
<accession>A0A2H0C1X6</accession>
<protein>
    <recommendedName>
        <fullName evidence="10">Aspartyl/glutamyl-tRNA(Asn/Gln) amidotransferase subunit B</fullName>
        <shortName evidence="10">Asp/Glu-ADT subunit B</shortName>
        <ecNumber evidence="10">6.3.5.-</ecNumber>
    </recommendedName>
</protein>
<dbReference type="HAMAP" id="MF_00121">
    <property type="entry name" value="GatB"/>
    <property type="match status" value="1"/>
</dbReference>
<dbReference type="InterPro" id="IPR003789">
    <property type="entry name" value="Asn/Gln_tRNA_amidoTrase-B-like"/>
</dbReference>
<comment type="similarity">
    <text evidence="1 10">Belongs to the GatB/GatE family. GatB subfamily.</text>
</comment>
<gene>
    <name evidence="10" type="primary">gatB</name>
    <name evidence="12" type="ORF">COW97_00545</name>
</gene>